<dbReference type="InterPro" id="IPR000515">
    <property type="entry name" value="MetI-like"/>
</dbReference>
<accession>A0A8B2NJC9</accession>
<dbReference type="RefSeq" id="WP_111351598.1">
    <property type="nucleotide sequence ID" value="NZ_QHHQ01000008.1"/>
</dbReference>
<evidence type="ECO:0000256" key="5">
    <source>
        <dbReference type="ARBA" id="ARBA00022475"/>
    </source>
</evidence>
<dbReference type="SMART" id="SM00382">
    <property type="entry name" value="AAA"/>
    <property type="match status" value="1"/>
</dbReference>
<dbReference type="CDD" id="cd03257">
    <property type="entry name" value="ABC_NikE_OppD_transporters"/>
    <property type="match status" value="1"/>
</dbReference>
<dbReference type="EMBL" id="QHHQ01000008">
    <property type="protein sequence ID" value="RAH97752.1"/>
    <property type="molecule type" value="Genomic_DNA"/>
</dbReference>
<keyword evidence="6 11" id="KW-0812">Transmembrane</keyword>
<dbReference type="CDD" id="cd06261">
    <property type="entry name" value="TM_PBP2"/>
    <property type="match status" value="1"/>
</dbReference>
<evidence type="ECO:0000256" key="2">
    <source>
        <dbReference type="ARBA" id="ARBA00004651"/>
    </source>
</evidence>
<evidence type="ECO:0000256" key="6">
    <source>
        <dbReference type="ARBA" id="ARBA00022692"/>
    </source>
</evidence>
<dbReference type="PROSITE" id="PS50893">
    <property type="entry name" value="ABC_TRANSPORTER_2"/>
    <property type="match status" value="1"/>
</dbReference>
<evidence type="ECO:0000313" key="15">
    <source>
        <dbReference type="Proteomes" id="UP000249590"/>
    </source>
</evidence>
<dbReference type="OrthoDB" id="7957282at2"/>
<feature type="transmembrane region" description="Helical" evidence="11">
    <location>
        <begin position="190"/>
        <end position="216"/>
    </location>
</feature>
<dbReference type="InterPro" id="IPR035906">
    <property type="entry name" value="MetI-like_sf"/>
</dbReference>
<dbReference type="InterPro" id="IPR013563">
    <property type="entry name" value="Oligopep_ABC_C"/>
</dbReference>
<evidence type="ECO:0000256" key="8">
    <source>
        <dbReference type="ARBA" id="ARBA00022840"/>
    </source>
</evidence>
<feature type="transmembrane region" description="Helical" evidence="11">
    <location>
        <begin position="73"/>
        <end position="97"/>
    </location>
</feature>
<comment type="similarity">
    <text evidence="3">Belongs to the ABC transporter superfamily.</text>
</comment>
<sequence length="616" mass="64968">MRARTVRKLALPVALVVLIVGAAALAPVLPLMDPTKIDIPHRFAGPSWAHPLGQDEFGRDELSRIVWGGRASLTVAILSSLVAAAIGTALGLMGGYFRGLAELFTVRAAEVLLCLPPLLLALLVVTLLGSGATTLVIALSILYTPRFVRVAYAATLQTRNLEFVMAQEALGRHPVPILARTLLPNIAPPLLVQLSVTVASAMVIESGLSFLGLGVVPPAPSWGLMIRGARAAMDTAPMLLVWPCLALVLAIFSFNLLCDRLRDVLDPRAAAEGTVSWLRARRAPVPAAAPVGSDLARLDHLTVSIGGKADATRLVRDVSFAVKPGETLALVGESGSGKTLSGLAMMGLLPPGLVARGAVPIATDAGAADALALPEDELRRLRGRDVAMVFQDASASLSPVMRVGEQIAESIGAHATVDRREASRRAEALLARVGMPDPRRAARAWPHELSGGQRQRAMIAAALANGPKLLIADEPTTALDPTIQAQILALLKELKDDTQGMAMVFVTHNLAIVSEIADRVVVLYAGELVEAGPVAAVFGAPRHPYTAALLNCVPESGADRLLAIPGVVPAPDELPEGCRFAPRCGHATDPCHRRHPDLDRSGDGHDVRCLKWRELA</sequence>
<dbReference type="InterPro" id="IPR017871">
    <property type="entry name" value="ABC_transporter-like_CS"/>
</dbReference>
<name>A0A8B2NJC9_9HYPH</name>
<evidence type="ECO:0000256" key="9">
    <source>
        <dbReference type="ARBA" id="ARBA00022989"/>
    </source>
</evidence>
<keyword evidence="9 11" id="KW-1133">Transmembrane helix</keyword>
<dbReference type="Pfam" id="PF00005">
    <property type="entry name" value="ABC_tran"/>
    <property type="match status" value="1"/>
</dbReference>
<keyword evidence="7" id="KW-0547">Nucleotide-binding</keyword>
<gene>
    <name evidence="14" type="ORF">DLJ53_28335</name>
</gene>
<keyword evidence="4 11" id="KW-0813">Transport</keyword>
<dbReference type="GO" id="GO:0016887">
    <property type="term" value="F:ATP hydrolysis activity"/>
    <property type="evidence" value="ECO:0007669"/>
    <property type="project" value="InterPro"/>
</dbReference>
<dbReference type="GO" id="GO:0005886">
    <property type="term" value="C:plasma membrane"/>
    <property type="evidence" value="ECO:0007669"/>
    <property type="project" value="UniProtKB-SubCell"/>
</dbReference>
<dbReference type="Gene3D" id="3.40.50.300">
    <property type="entry name" value="P-loop containing nucleotide triphosphate hydrolases"/>
    <property type="match status" value="1"/>
</dbReference>
<dbReference type="SUPFAM" id="SSF161098">
    <property type="entry name" value="MetI-like"/>
    <property type="match status" value="1"/>
</dbReference>
<dbReference type="InterPro" id="IPR003439">
    <property type="entry name" value="ABC_transporter-like_ATP-bd"/>
</dbReference>
<reference evidence="14 15" key="1">
    <citation type="submission" date="2018-05" db="EMBL/GenBank/DDBJ databases">
        <title>Acuticoccus sediminis sp. nov., isolated from deep-sea sediment of Indian Ocean.</title>
        <authorList>
            <person name="Liu X."/>
            <person name="Lai Q."/>
            <person name="Du Y."/>
            <person name="Sun F."/>
            <person name="Zhang X."/>
            <person name="Wang S."/>
            <person name="Shao Z."/>
        </authorList>
    </citation>
    <scope>NUCLEOTIDE SEQUENCE [LARGE SCALE GENOMIC DNA]</scope>
    <source>
        <strain evidence="14 15">PTG4-2</strain>
    </source>
</reference>
<dbReference type="GO" id="GO:0055085">
    <property type="term" value="P:transmembrane transport"/>
    <property type="evidence" value="ECO:0007669"/>
    <property type="project" value="InterPro"/>
</dbReference>
<dbReference type="PROSITE" id="PS00211">
    <property type="entry name" value="ABC_TRANSPORTER_1"/>
    <property type="match status" value="1"/>
</dbReference>
<evidence type="ECO:0000256" key="11">
    <source>
        <dbReference type="RuleBase" id="RU363032"/>
    </source>
</evidence>
<dbReference type="InterPro" id="IPR027417">
    <property type="entry name" value="P-loop_NTPase"/>
</dbReference>
<dbReference type="AlphaFoldDB" id="A0A8B2NJC9"/>
<keyword evidence="5" id="KW-1003">Cell membrane</keyword>
<dbReference type="NCBIfam" id="TIGR01727">
    <property type="entry name" value="oligo_HPY"/>
    <property type="match status" value="1"/>
</dbReference>
<evidence type="ECO:0000256" key="4">
    <source>
        <dbReference type="ARBA" id="ARBA00022448"/>
    </source>
</evidence>
<feature type="transmembrane region" description="Helical" evidence="11">
    <location>
        <begin position="237"/>
        <end position="257"/>
    </location>
</feature>
<evidence type="ECO:0000313" key="14">
    <source>
        <dbReference type="EMBL" id="RAH97752.1"/>
    </source>
</evidence>
<keyword evidence="15" id="KW-1185">Reference proteome</keyword>
<evidence type="ECO:0000256" key="1">
    <source>
        <dbReference type="ARBA" id="ARBA00004417"/>
    </source>
</evidence>
<dbReference type="PANTHER" id="PTHR43297">
    <property type="entry name" value="OLIGOPEPTIDE TRANSPORT ATP-BINDING PROTEIN APPD"/>
    <property type="match status" value="1"/>
</dbReference>
<proteinExistence type="inferred from homology"/>
<evidence type="ECO:0000256" key="3">
    <source>
        <dbReference type="ARBA" id="ARBA00005417"/>
    </source>
</evidence>
<comment type="caution">
    <text evidence="14">The sequence shown here is derived from an EMBL/GenBank/DDBJ whole genome shotgun (WGS) entry which is preliminary data.</text>
</comment>
<dbReference type="PANTHER" id="PTHR43297:SF2">
    <property type="entry name" value="DIPEPTIDE TRANSPORT ATP-BINDING PROTEIN DPPD"/>
    <property type="match status" value="1"/>
</dbReference>
<comment type="similarity">
    <text evidence="11">Belongs to the binding-protein-dependent transport system permease family.</text>
</comment>
<dbReference type="InterPro" id="IPR050388">
    <property type="entry name" value="ABC_Ni/Peptide_Import"/>
</dbReference>
<feature type="domain" description="ABC transporter" evidence="12">
    <location>
        <begin position="296"/>
        <end position="550"/>
    </location>
</feature>
<organism evidence="14 15">
    <name type="scientific">Acuticoccus sediminis</name>
    <dbReference type="NCBI Taxonomy" id="2184697"/>
    <lineage>
        <taxon>Bacteria</taxon>
        <taxon>Pseudomonadati</taxon>
        <taxon>Pseudomonadota</taxon>
        <taxon>Alphaproteobacteria</taxon>
        <taxon>Hyphomicrobiales</taxon>
        <taxon>Amorphaceae</taxon>
        <taxon>Acuticoccus</taxon>
    </lineage>
</organism>
<comment type="subcellular location">
    <subcellularLocation>
        <location evidence="1">Cell inner membrane</location>
        <topology evidence="1">Peripheral membrane protein</topology>
    </subcellularLocation>
    <subcellularLocation>
        <location evidence="2 11">Cell membrane</location>
        <topology evidence="2 11">Multi-pass membrane protein</topology>
    </subcellularLocation>
</comment>
<dbReference type="GO" id="GO:0005524">
    <property type="term" value="F:ATP binding"/>
    <property type="evidence" value="ECO:0007669"/>
    <property type="project" value="UniProtKB-KW"/>
</dbReference>
<dbReference type="InterPro" id="IPR003593">
    <property type="entry name" value="AAA+_ATPase"/>
</dbReference>
<evidence type="ECO:0000259" key="13">
    <source>
        <dbReference type="PROSITE" id="PS50928"/>
    </source>
</evidence>
<dbReference type="Pfam" id="PF00528">
    <property type="entry name" value="BPD_transp_1"/>
    <property type="match status" value="1"/>
</dbReference>
<dbReference type="Gene3D" id="1.10.3720.10">
    <property type="entry name" value="MetI-like"/>
    <property type="match status" value="1"/>
</dbReference>
<dbReference type="Pfam" id="PF08352">
    <property type="entry name" value="oligo_HPY"/>
    <property type="match status" value="1"/>
</dbReference>
<keyword evidence="8" id="KW-0067">ATP-binding</keyword>
<evidence type="ECO:0000259" key="12">
    <source>
        <dbReference type="PROSITE" id="PS50893"/>
    </source>
</evidence>
<dbReference type="PROSITE" id="PS50928">
    <property type="entry name" value="ABC_TM1"/>
    <property type="match status" value="1"/>
</dbReference>
<dbReference type="GO" id="GO:0015833">
    <property type="term" value="P:peptide transport"/>
    <property type="evidence" value="ECO:0007669"/>
    <property type="project" value="InterPro"/>
</dbReference>
<feature type="transmembrane region" description="Helical" evidence="11">
    <location>
        <begin position="118"/>
        <end position="143"/>
    </location>
</feature>
<dbReference type="SUPFAM" id="SSF52540">
    <property type="entry name" value="P-loop containing nucleoside triphosphate hydrolases"/>
    <property type="match status" value="1"/>
</dbReference>
<evidence type="ECO:0000256" key="7">
    <source>
        <dbReference type="ARBA" id="ARBA00022741"/>
    </source>
</evidence>
<feature type="domain" description="ABC transmembrane type-1" evidence="13">
    <location>
        <begin position="69"/>
        <end position="258"/>
    </location>
</feature>
<evidence type="ECO:0000256" key="10">
    <source>
        <dbReference type="ARBA" id="ARBA00023136"/>
    </source>
</evidence>
<keyword evidence="10 11" id="KW-0472">Membrane</keyword>
<dbReference type="FunFam" id="3.40.50.300:FF:000016">
    <property type="entry name" value="Oligopeptide ABC transporter ATP-binding component"/>
    <property type="match status" value="1"/>
</dbReference>
<protein>
    <submittedName>
        <fullName evidence="14">Peptide ABC transporter permease</fullName>
    </submittedName>
</protein>
<dbReference type="Proteomes" id="UP000249590">
    <property type="component" value="Unassembled WGS sequence"/>
</dbReference>